<dbReference type="HOGENOM" id="CLU_2234566_0_0_9"/>
<sequence length="105" mass="12150">MKFGVVIHKPTMNLGDDIQTYAAAKLLPHVDYQIDREYISDFKSENDEPVAVIMNAWWMWKKWNWPPADCIIPKLLSMHINNYGVARKSSPIYAEWAQGCGGEFF</sequence>
<dbReference type="RefSeq" id="WP_015522019.1">
    <property type="nucleotide sequence ID" value="NC_021012.1"/>
</dbReference>
<dbReference type="AlphaFoldDB" id="D4L2F2"/>
<dbReference type="EMBL" id="FP929050">
    <property type="protein sequence ID" value="CBL13792.1"/>
    <property type="molecule type" value="Genomic_DNA"/>
</dbReference>
<protein>
    <recommendedName>
        <fullName evidence="3">Polysaccharide pyruvyl transferase</fullName>
    </recommendedName>
</protein>
<reference evidence="1 2" key="1">
    <citation type="submission" date="2010-03" db="EMBL/GenBank/DDBJ databases">
        <title>The genome sequence of Roseburia intestinalis XB6B4.</title>
        <authorList>
            <consortium name="metaHIT consortium -- http://www.metahit.eu/"/>
            <person name="Pajon A."/>
            <person name="Turner K."/>
            <person name="Parkhill J."/>
            <person name="Bernalier A."/>
        </authorList>
    </citation>
    <scope>NUCLEOTIDE SEQUENCE [LARGE SCALE GENOMIC DNA]</scope>
    <source>
        <strain evidence="1 2">XB6B4</strain>
    </source>
</reference>
<accession>D4L2F2</accession>
<dbReference type="KEGG" id="rix:RO1_35140"/>
<organism evidence="1 2">
    <name type="scientific">Roseburia intestinalis XB6B4</name>
    <dbReference type="NCBI Taxonomy" id="718255"/>
    <lineage>
        <taxon>Bacteria</taxon>
        <taxon>Bacillati</taxon>
        <taxon>Bacillota</taxon>
        <taxon>Clostridia</taxon>
        <taxon>Lachnospirales</taxon>
        <taxon>Lachnospiraceae</taxon>
        <taxon>Roseburia</taxon>
    </lineage>
</organism>
<reference evidence="1 2" key="2">
    <citation type="submission" date="2010-03" db="EMBL/GenBank/DDBJ databases">
        <authorList>
            <person name="Pajon A."/>
        </authorList>
    </citation>
    <scope>NUCLEOTIDE SEQUENCE [LARGE SCALE GENOMIC DNA]</scope>
    <source>
        <strain evidence="1 2">XB6B4</strain>
    </source>
</reference>
<dbReference type="Proteomes" id="UP000008953">
    <property type="component" value="Chromosome"/>
</dbReference>
<evidence type="ECO:0000313" key="1">
    <source>
        <dbReference type="EMBL" id="CBL13792.1"/>
    </source>
</evidence>
<dbReference type="PATRIC" id="fig|718255.3.peg.877"/>
<evidence type="ECO:0000313" key="2">
    <source>
        <dbReference type="Proteomes" id="UP000008953"/>
    </source>
</evidence>
<evidence type="ECO:0008006" key="3">
    <source>
        <dbReference type="Google" id="ProtNLM"/>
    </source>
</evidence>
<name>D4L2F2_9FIRM</name>
<gene>
    <name evidence="1" type="ORF">RO1_35140</name>
</gene>
<proteinExistence type="predicted"/>